<dbReference type="InterPro" id="IPR011990">
    <property type="entry name" value="TPR-like_helical_dom_sf"/>
</dbReference>
<dbReference type="PANTHER" id="PTHR45641:SF19">
    <property type="entry name" value="NEPHROCYSTIN-3"/>
    <property type="match status" value="1"/>
</dbReference>
<feature type="compositionally biased region" description="Polar residues" evidence="4">
    <location>
        <begin position="652"/>
        <end position="681"/>
    </location>
</feature>
<dbReference type="PROSITE" id="PS50005">
    <property type="entry name" value="TPR"/>
    <property type="match status" value="3"/>
</dbReference>
<dbReference type="EMBL" id="JALLPB020000285">
    <property type="protein sequence ID" value="KAL3811033.1"/>
    <property type="molecule type" value="Genomic_DNA"/>
</dbReference>
<feature type="compositionally biased region" description="Polar residues" evidence="4">
    <location>
        <begin position="289"/>
        <end position="300"/>
    </location>
</feature>
<dbReference type="Gene3D" id="1.25.40.10">
    <property type="entry name" value="Tetratricopeptide repeat domain"/>
    <property type="match status" value="8"/>
</dbReference>
<feature type="region of interest" description="Disordered" evidence="4">
    <location>
        <begin position="177"/>
        <end position="221"/>
    </location>
</feature>
<evidence type="ECO:0000313" key="6">
    <source>
        <dbReference type="Proteomes" id="UP001530377"/>
    </source>
</evidence>
<protein>
    <submittedName>
        <fullName evidence="5">Uncharacterized protein</fullName>
    </submittedName>
</protein>
<dbReference type="SUPFAM" id="SSF48452">
    <property type="entry name" value="TPR-like"/>
    <property type="match status" value="4"/>
</dbReference>
<feature type="non-terminal residue" evidence="5">
    <location>
        <position position="1"/>
    </location>
</feature>
<feature type="region of interest" description="Disordered" evidence="4">
    <location>
        <begin position="236"/>
        <end position="300"/>
    </location>
</feature>
<reference evidence="5 6" key="1">
    <citation type="submission" date="2024-10" db="EMBL/GenBank/DDBJ databases">
        <title>Updated reference genomes for cyclostephanoid diatoms.</title>
        <authorList>
            <person name="Roberts W.R."/>
            <person name="Alverson A.J."/>
        </authorList>
    </citation>
    <scope>NUCLEOTIDE SEQUENCE [LARGE SCALE GENOMIC DNA]</scope>
    <source>
        <strain evidence="5 6">AJA228-03</strain>
    </source>
</reference>
<accession>A0ABD3RDX0</accession>
<feature type="region of interest" description="Disordered" evidence="4">
    <location>
        <begin position="650"/>
        <end position="698"/>
    </location>
</feature>
<evidence type="ECO:0000313" key="5">
    <source>
        <dbReference type="EMBL" id="KAL3811033.1"/>
    </source>
</evidence>
<feature type="compositionally biased region" description="Acidic residues" evidence="4">
    <location>
        <begin position="202"/>
        <end position="213"/>
    </location>
</feature>
<evidence type="ECO:0000256" key="1">
    <source>
        <dbReference type="ARBA" id="ARBA00022737"/>
    </source>
</evidence>
<evidence type="ECO:0000256" key="3">
    <source>
        <dbReference type="PROSITE-ProRule" id="PRU00339"/>
    </source>
</evidence>
<keyword evidence="2 3" id="KW-0802">TPR repeat</keyword>
<feature type="compositionally biased region" description="Low complexity" evidence="4">
    <location>
        <begin position="278"/>
        <end position="288"/>
    </location>
</feature>
<feature type="repeat" description="TPR" evidence="3">
    <location>
        <begin position="1150"/>
        <end position="1183"/>
    </location>
</feature>
<keyword evidence="1" id="KW-0677">Repeat</keyword>
<feature type="repeat" description="TPR" evidence="3">
    <location>
        <begin position="1722"/>
        <end position="1755"/>
    </location>
</feature>
<dbReference type="InterPro" id="IPR019734">
    <property type="entry name" value="TPR_rpt"/>
</dbReference>
<evidence type="ECO:0000256" key="2">
    <source>
        <dbReference type="ARBA" id="ARBA00022803"/>
    </source>
</evidence>
<dbReference type="PANTHER" id="PTHR45641">
    <property type="entry name" value="TETRATRICOPEPTIDE REPEAT PROTEIN (AFU_ORTHOLOGUE AFUA_6G03870)"/>
    <property type="match status" value="1"/>
</dbReference>
<keyword evidence="6" id="KW-1185">Reference proteome</keyword>
<feature type="compositionally biased region" description="Low complexity" evidence="4">
    <location>
        <begin position="33"/>
        <end position="46"/>
    </location>
</feature>
<dbReference type="Proteomes" id="UP001530377">
    <property type="component" value="Unassembled WGS sequence"/>
</dbReference>
<sequence length="2007" mass="221725">KNENNYPGGTNCDEVQDHDARDGRRAAVDDGRVMSSLSPPVVGSGSKLLVSFRRSSDDTGVSDSTSTDDVDGAADGADSPDEVGVIKGGSQSLNNTAHAVGGDGRIDDKNDDDDVVASTSPSDSNHHPPIPSMLAGGKDEGGTRMRKRDDDLDINSLLSSDVPAILTHGGLVGIGKPSPYWDRQHPPSPTPMTGDSLRREVDEDEDDVNEEDHEECRVTGKTMTGRKLLGAMEVSGGGRDYEEEGEKEQPCTPSTDSNTNTMTPHICDLSNRDVALGSRLSSPSASSSTEDGTYSLDNTSRVTAPDENAIVDEIKPPRDGPLLSSPAAKECIDEMSMEIFMAIHTMAMVDTIENEEVSQRLVGRSSRVENTDDVISRLEPIELLNNRRLISHDSDCHYNSSTIGPTVVNAIRSQVHSPEDWLRNSVVKDFKAVSDRESFVRQMSSSVSYRDCRRSIDWPSPVSSLGSPPTLPKEAISVPCTGLPPLPLDVNRGDNDAHCVNSPCEKNDNEEDQEINFLGETSIQLHGNTTNLIKESLSDGGTINGPIETQALSSAASGAAGLNEERNAVIVDKECEQFSLIFRRQNYSKDSIDSLDFDIPKSTVVLDSQEASGGALNTLGYHSGTSGRAFESALIRTDSARRILRKMRRNSMQHSLNSNLDKGSNDAISNTSSSMVSTNDGRSIELDSQGRTGSYEQDAIPKQCSLQLSDKSPPDLACDEGVNTLKSKLVVFHEATKLPNELPEEKGKGLFSVTKRFSSSSHSRASFQSRTSSLRSSVESRARGNFSTVSSLASYASPTFNFLNLEASRRSSMPVQKDRRNFDFVAAKRSMSERLTRNGSDSTLSSLDSFASPTYCTTKKKIGDAKNIDLVEDEIIELADDKGMEEGPKSILSRAGASNRNKSPRRNERDLIQPRRLSAESKRTSDSSMSFDELYSVNSNRRDFFQSSGLGEGVALLLEHSTNSVSIDFNSDGIDYIDPNATGDGRDDFEYAMIAYLDAIKFGHFEELDADMTLGVNNNDQVLAARAYMGLGFARHCKGELGSSLDAYMKSLDLWEDDSGPSYHVASVSYTIGALLIEMQRLYDSSDYFSKAFRLYKCTQTPGPGNRADILSTEGMLFRVLGEFDRAIDCFRKSIFFYQAASQLSTLKFATVMFELGSLLSHRGEYSDSATFFNFALEIRKAHLGDSFLVARTHYSLGVTIAAQELKENTTFSSSSHLEEALRICQQEFTSEHVQSALIVHALGVLNERKGDSLSASAWFAKEHTIRKQLFGEGKIFVPFFILCHYTDSFFMLLHSFLHLQDHESLAPVCVDIGTCYYNSGKYDLAISFFEEALRIILRVGNEVDAEILYKIASCHDSLCNYDQALEKFYEVKRIHVSRFGVESTPVMQTMLRIGNILLCKGESKKSLECFNEVLGIGYASDSVNAIEVANALYGKGCAHFCDLHLTDAMKSFNESLNWKLAALGENSPGLACIFYQMAHVFLEQSNNEEAITCFEEYKRLQKLEPQRNLHDNAEICYTEGIVAKLKGRQDAALSFFHQALAMFETLFGADHEKVASIHFDIGCILSAMCNYEEGLIHFQTCLLLRRKLLGSHVDVANTLYEMASVYSRQARTELAVKCMIESDSIWKTKLRNNEKLTSLLLLSAKLWKSLKCYQPAEENLEQALHQAISIYGQQHEVIASTLLSLGELLQEINQIQQAVFCFDESIQVRTALYGPDSPSVAQVEYIKGVALLFYGDFKEALNCLNRALTIRQEKLGAMDGSVGDTLNTIGFLHLQMGNIWNDDALDPLTKSLEIRRAVGNSCKVVSTLQNIASVYKKRKQLDSWIDTHVEILNVRREELGLDDEKVADACISLGKNQMSVGRLDEATVSFEEALRIRTLNNGYNHKSVAQVLFRLGLLSSRQNKFIDAKQLFEEYMRIRAEEEDDPDEEMAQALTLMGDLQKETGEKSKAQINWTSALEIYANLGYPNNHPKVSKLRARQKAGGSIFGLPILRRPSDFSVKNGKSS</sequence>
<feature type="region of interest" description="Disordered" evidence="4">
    <location>
        <begin position="886"/>
        <end position="925"/>
    </location>
</feature>
<dbReference type="Pfam" id="PF13424">
    <property type="entry name" value="TPR_12"/>
    <property type="match status" value="2"/>
</dbReference>
<feature type="repeat" description="TPR" evidence="3">
    <location>
        <begin position="1307"/>
        <end position="1340"/>
    </location>
</feature>
<feature type="compositionally biased region" description="Basic and acidic residues" evidence="4">
    <location>
        <begin position="15"/>
        <end position="32"/>
    </location>
</feature>
<evidence type="ECO:0000256" key="4">
    <source>
        <dbReference type="SAM" id="MobiDB-lite"/>
    </source>
</evidence>
<dbReference type="Pfam" id="PF13374">
    <property type="entry name" value="TPR_10"/>
    <property type="match status" value="1"/>
</dbReference>
<feature type="compositionally biased region" description="Polar residues" evidence="4">
    <location>
        <begin position="251"/>
        <end position="263"/>
    </location>
</feature>
<feature type="compositionally biased region" description="Basic and acidic residues" evidence="4">
    <location>
        <begin position="905"/>
        <end position="925"/>
    </location>
</feature>
<gene>
    <name evidence="5" type="ORF">ACHAXA_008278</name>
</gene>
<organism evidence="5 6">
    <name type="scientific">Cyclostephanos tholiformis</name>
    <dbReference type="NCBI Taxonomy" id="382380"/>
    <lineage>
        <taxon>Eukaryota</taxon>
        <taxon>Sar</taxon>
        <taxon>Stramenopiles</taxon>
        <taxon>Ochrophyta</taxon>
        <taxon>Bacillariophyta</taxon>
        <taxon>Coscinodiscophyceae</taxon>
        <taxon>Thalassiosirophycidae</taxon>
        <taxon>Stephanodiscales</taxon>
        <taxon>Stephanodiscaceae</taxon>
        <taxon>Cyclostephanos</taxon>
    </lineage>
</organism>
<name>A0ABD3RDX0_9STRA</name>
<feature type="compositionally biased region" description="Basic and acidic residues" evidence="4">
    <location>
        <begin position="137"/>
        <end position="148"/>
    </location>
</feature>
<feature type="region of interest" description="Disordered" evidence="4">
    <location>
        <begin position="1"/>
        <end position="148"/>
    </location>
</feature>
<dbReference type="SMART" id="SM00028">
    <property type="entry name" value="TPR"/>
    <property type="match status" value="17"/>
</dbReference>
<comment type="caution">
    <text evidence="5">The sequence shown here is derived from an EMBL/GenBank/DDBJ whole genome shotgun (WGS) entry which is preliminary data.</text>
</comment>
<proteinExistence type="predicted"/>